<keyword evidence="2" id="KW-1185">Reference proteome</keyword>
<name>A0ABX0UJH7_9BACT</name>
<organism evidence="1 2">
    <name type="scientific">Dyadobacter arcticus</name>
    <dbReference type="NCBI Taxonomy" id="1078754"/>
    <lineage>
        <taxon>Bacteria</taxon>
        <taxon>Pseudomonadati</taxon>
        <taxon>Bacteroidota</taxon>
        <taxon>Cytophagia</taxon>
        <taxon>Cytophagales</taxon>
        <taxon>Spirosomataceae</taxon>
        <taxon>Dyadobacter</taxon>
    </lineage>
</organism>
<dbReference type="EMBL" id="JAASQJ010000001">
    <property type="protein sequence ID" value="NIJ52194.1"/>
    <property type="molecule type" value="Genomic_DNA"/>
</dbReference>
<evidence type="ECO:0000313" key="2">
    <source>
        <dbReference type="Proteomes" id="UP001179181"/>
    </source>
</evidence>
<gene>
    <name evidence="1" type="ORF">FHS68_001350</name>
</gene>
<reference evidence="1 2" key="1">
    <citation type="submission" date="2020-03" db="EMBL/GenBank/DDBJ databases">
        <title>Genomic Encyclopedia of Type Strains, Phase IV (KMG-IV): sequencing the most valuable type-strain genomes for metagenomic binning, comparative biology and taxonomic classification.</title>
        <authorList>
            <person name="Goeker M."/>
        </authorList>
    </citation>
    <scope>NUCLEOTIDE SEQUENCE [LARGE SCALE GENOMIC DNA]</scope>
    <source>
        <strain evidence="1 2">DSM 102865</strain>
    </source>
</reference>
<evidence type="ECO:0000313" key="1">
    <source>
        <dbReference type="EMBL" id="NIJ52194.1"/>
    </source>
</evidence>
<comment type="caution">
    <text evidence="1">The sequence shown here is derived from an EMBL/GenBank/DDBJ whole genome shotgun (WGS) entry which is preliminary data.</text>
</comment>
<proteinExistence type="predicted"/>
<protein>
    <submittedName>
        <fullName evidence="1">Transcriptional regulator</fullName>
    </submittedName>
</protein>
<dbReference type="Proteomes" id="UP001179181">
    <property type="component" value="Unassembled WGS sequence"/>
</dbReference>
<accession>A0ABX0UJH7</accession>
<sequence length="374" mass="41720">MSYTAQVYNVMIASPSDVDEVKEIARRLIYEWNIVHSKNRAIVLLPIDWKHTSSPNMGARPQSLINQQVLANADILVGIFWTRLGTPTGTHSSGTVEEIELHVSKGLPTLLYFSNELVEPQRVNHDQYKAVQDLRNQYQNEGILHSFATQYEFENSFRTHLALTLNNSQFSQFFLMGSSETNQQQEDPALSVGAKELLLAAANSDHGEILHSETRDGLNIIAGSQNFVEMQSARMKAKWKSALSELETMNMVVTKNGSIYKVTDLGFEVCDQLASELTNITKEIPELTDDAAELLIRAASNDKGEILYRTTGRKPILVVNGHNYMPNPTGKIAAHWQAVVDELESQGLIRYDSSKSFALTKSGFDLAAELDQTT</sequence>
<dbReference type="RefSeq" id="WP_167268341.1">
    <property type="nucleotide sequence ID" value="NZ_JAASQJ010000001.1"/>
</dbReference>